<feature type="domain" description="DHHA1" evidence="5">
    <location>
        <begin position="554"/>
        <end position="645"/>
    </location>
</feature>
<dbReference type="InterPro" id="IPR038763">
    <property type="entry name" value="DHH_sf"/>
</dbReference>
<dbReference type="FunFam" id="3.90.1640.10:FF:000002">
    <property type="entry name" value="Cyclic-di-AMP phosphodiesterase"/>
    <property type="match status" value="1"/>
</dbReference>
<evidence type="ECO:0000259" key="5">
    <source>
        <dbReference type="Pfam" id="PF02272"/>
    </source>
</evidence>
<feature type="domain" description="DDH" evidence="4">
    <location>
        <begin position="342"/>
        <end position="496"/>
    </location>
</feature>
<dbReference type="Pfam" id="PF24898">
    <property type="entry name" value="GGDEF_GdpP"/>
    <property type="match status" value="1"/>
</dbReference>
<dbReference type="PIRSF" id="PIRSF026583">
    <property type="entry name" value="YybT"/>
    <property type="match status" value="1"/>
</dbReference>
<comment type="similarity">
    <text evidence="1">Belongs to the GdpP/PdeA phosphodiesterase family.</text>
</comment>
<dbReference type="GO" id="GO:0005886">
    <property type="term" value="C:plasma membrane"/>
    <property type="evidence" value="ECO:0007669"/>
    <property type="project" value="UniProtKB-SubCell"/>
</dbReference>
<keyword evidence="3" id="KW-0812">Transmembrane</keyword>
<dbReference type="EMBL" id="CP000246">
    <property type="protein sequence ID" value="ABG83202.1"/>
    <property type="molecule type" value="Genomic_DNA"/>
</dbReference>
<gene>
    <name evidence="6" type="ordered locus">CPF_2973</name>
</gene>
<protein>
    <recommendedName>
        <fullName evidence="1">Cyclic-di-AMP phosphodiesterase</fullName>
        <ecNumber evidence="1">3.1.4.-</ecNumber>
    </recommendedName>
</protein>
<dbReference type="Proteomes" id="UP000001823">
    <property type="component" value="Chromosome"/>
</dbReference>
<accession>A0A0H2YRD1</accession>
<dbReference type="Gene3D" id="3.10.310.30">
    <property type="match status" value="1"/>
</dbReference>
<feature type="binding site" evidence="2">
    <location>
        <position position="347"/>
    </location>
    <ligand>
        <name>Mn(2+)</name>
        <dbReference type="ChEBI" id="CHEBI:29035"/>
        <label>1</label>
    </ligand>
</feature>
<comment type="function">
    <text evidence="1">Has phosphodiesterase (PDE) activity against cyclic-di-AMP (c-di-AMP).</text>
</comment>
<dbReference type="GO" id="GO:0106409">
    <property type="term" value="F:cyclic-di-AMP phosphodiesterase activity"/>
    <property type="evidence" value="ECO:0007669"/>
    <property type="project" value="RHEA"/>
</dbReference>
<dbReference type="PROSITE" id="PS51257">
    <property type="entry name" value="PROKAR_LIPOPROTEIN"/>
    <property type="match status" value="1"/>
</dbReference>
<keyword evidence="2" id="KW-0464">Manganese</keyword>
<proteinExistence type="inferred from homology"/>
<feature type="binding site" evidence="2">
    <location>
        <position position="351"/>
    </location>
    <ligand>
        <name>Mn(2+)</name>
        <dbReference type="ChEBI" id="CHEBI:29035"/>
        <label>1</label>
    </ligand>
</feature>
<sequence>MKSILEDYNKFLAYFAFVVLACLVFWKLNFKIVSLVIAFIYIIYLIYKISDFLREEKDEEEKIDKLYKNVDEKVKDNIFNLIFPLTILNSTGEIIWYNHKFSKLINSEDLLETNLVSVIKGVALDKIIRTGKENSQNIKIKSNIYEVYSEGLKLDESDKKYFLVFFNDVTYLKKATKESIMLLEVDNFSEVLKTIDDDKKPLLIAEIERTINNYGNSLNAMIKKYDNSKYILSVDDAIIGKEISKKFDILDTIREINLGNEIEVTLSIGVGRGGETPAQNQDDATKAKELALGRGGDQAVIKSGKNIEFFGGNAKELEKRTRVRARVVAHVLKELVYESSTVYIMGHKNPDMDCFGASFGLASVVKKLGKNVNIVLEKDTNAIEFFLDRVKEKEEYSKLFISTEEAKKNIDDNTLLIIVDVNSANYVLDRELTELIERVVVIDHHRRSPEDIKGALLNYIEVYASSTSELVTEMVQYMLDKPKLNRIEAEGLLAGIYIDTKNFSFKTGVRTFEAASFLRRLGADTVEIKKIFSNNLENYIAKAEIIKSAKVENKIAIAVCPENITDTVVAAQAADELLNITGIQASFVLIKLGEDVAISARSLGDINVQVILEELGGGGHMTMAGAKIKDTTIDEAIEKIKEAIAKNSREGE</sequence>
<feature type="binding site" evidence="2">
    <location>
        <position position="353"/>
    </location>
    <ligand>
        <name>Mn(2+)</name>
        <dbReference type="ChEBI" id="CHEBI:29035"/>
        <label>2</label>
    </ligand>
</feature>
<keyword evidence="3" id="KW-1133">Transmembrane helix</keyword>
<feature type="binding site" evidence="2">
    <location>
        <position position="420"/>
    </location>
    <ligand>
        <name>Mn(2+)</name>
        <dbReference type="ChEBI" id="CHEBI:29035"/>
        <label>2</label>
    </ligand>
</feature>
<dbReference type="SUPFAM" id="SSF64182">
    <property type="entry name" value="DHH phosphoesterases"/>
    <property type="match status" value="1"/>
</dbReference>
<dbReference type="Pfam" id="PF02272">
    <property type="entry name" value="DHHA1"/>
    <property type="match status" value="1"/>
</dbReference>
<dbReference type="AlphaFoldDB" id="A0A0H2YRD1"/>
<feature type="transmembrane region" description="Helical" evidence="3">
    <location>
        <begin position="7"/>
        <end position="26"/>
    </location>
</feature>
<feature type="binding site" evidence="2">
    <location>
        <position position="444"/>
    </location>
    <ligand>
        <name>Mn(2+)</name>
        <dbReference type="ChEBI" id="CHEBI:29035"/>
        <label>2</label>
    </ligand>
</feature>
<keyword evidence="1" id="KW-1003">Cell membrane</keyword>
<evidence type="ECO:0000256" key="2">
    <source>
        <dbReference type="PIRSR" id="PIRSR026583-50"/>
    </source>
</evidence>
<feature type="binding site" evidence="2">
    <location>
        <position position="420"/>
    </location>
    <ligand>
        <name>Mn(2+)</name>
        <dbReference type="ChEBI" id="CHEBI:29035"/>
        <label>1</label>
    </ligand>
</feature>
<dbReference type="PaxDb" id="195103-CPF_2973"/>
<dbReference type="RefSeq" id="WP_011591190.1">
    <property type="nucleotide sequence ID" value="NC_008261.1"/>
</dbReference>
<comment type="cofactor">
    <cofactor evidence="2">
        <name>Mn(2+)</name>
        <dbReference type="ChEBI" id="CHEBI:29035"/>
    </cofactor>
    <text evidence="2">For phosphodiesterase activity, probably binds 2 Mn(2+) per subunit.</text>
</comment>
<keyword evidence="7" id="KW-1185">Reference proteome</keyword>
<dbReference type="InterPro" id="IPR014528">
    <property type="entry name" value="GdpP/PdeA"/>
</dbReference>
<dbReference type="eggNOG" id="COG3887">
    <property type="taxonomic scope" value="Bacteria"/>
</dbReference>
<dbReference type="InterPro" id="IPR051319">
    <property type="entry name" value="Oligoribo/pAp-PDE_c-di-AMP_PDE"/>
</dbReference>
<dbReference type="InterPro" id="IPR001667">
    <property type="entry name" value="DDH_dom"/>
</dbReference>
<dbReference type="HOGENOM" id="CLU_018278_0_0_9"/>
<dbReference type="EC" id="3.1.4.-" evidence="1"/>
<evidence type="ECO:0000256" key="1">
    <source>
        <dbReference type="PIRNR" id="PIRNR026583"/>
    </source>
</evidence>
<name>A0A0H2YRD1_CLOP1</name>
<keyword evidence="1" id="KW-0378">Hydrolase</keyword>
<dbReference type="STRING" id="195103.CPF_2973"/>
<dbReference type="InterPro" id="IPR003156">
    <property type="entry name" value="DHHA1_dom"/>
</dbReference>
<keyword evidence="1 3" id="KW-0472">Membrane</keyword>
<evidence type="ECO:0000259" key="4">
    <source>
        <dbReference type="Pfam" id="PF01368"/>
    </source>
</evidence>
<dbReference type="KEGG" id="cpf:CPF_2973"/>
<keyword evidence="2" id="KW-0479">Metal-binding</keyword>
<dbReference type="Pfam" id="PF01368">
    <property type="entry name" value="DHH"/>
    <property type="match status" value="1"/>
</dbReference>
<dbReference type="GO" id="GO:0003676">
    <property type="term" value="F:nucleic acid binding"/>
    <property type="evidence" value="ECO:0007669"/>
    <property type="project" value="UniProtKB-UniRule"/>
</dbReference>
<evidence type="ECO:0000313" key="7">
    <source>
        <dbReference type="Proteomes" id="UP000001823"/>
    </source>
</evidence>
<organism evidence="6 7">
    <name type="scientific">Clostridium perfringens (strain ATCC 13124 / DSM 756 / JCM 1290 / NCIMB 6125 / NCTC 8237 / Type A)</name>
    <dbReference type="NCBI Taxonomy" id="195103"/>
    <lineage>
        <taxon>Bacteria</taxon>
        <taxon>Bacillati</taxon>
        <taxon>Bacillota</taxon>
        <taxon>Clostridia</taxon>
        <taxon>Eubacteriales</taxon>
        <taxon>Clostridiaceae</taxon>
        <taxon>Clostridium</taxon>
    </lineage>
</organism>
<feature type="binding site" evidence="2">
    <location>
        <position position="499"/>
    </location>
    <ligand>
        <name>Mn(2+)</name>
        <dbReference type="ChEBI" id="CHEBI:29035"/>
        <label>2</label>
    </ligand>
</feature>
<dbReference type="GO" id="GO:0046872">
    <property type="term" value="F:metal ion binding"/>
    <property type="evidence" value="ECO:0007669"/>
    <property type="project" value="UniProtKB-KW"/>
</dbReference>
<evidence type="ECO:0000313" key="6">
    <source>
        <dbReference type="EMBL" id="ABG83202.1"/>
    </source>
</evidence>
<comment type="subcellular location">
    <subcellularLocation>
        <location evidence="1">Cell membrane</location>
    </subcellularLocation>
</comment>
<evidence type="ECO:0000256" key="3">
    <source>
        <dbReference type="SAM" id="Phobius"/>
    </source>
</evidence>
<comment type="catalytic activity">
    <reaction evidence="1">
        <text>3',3'-c-di-AMP + H2O = 5'-O-phosphonoadenylyl-(3'-&gt;5')-adenosine + H(+)</text>
        <dbReference type="Rhea" id="RHEA:54420"/>
        <dbReference type="ChEBI" id="CHEBI:15377"/>
        <dbReference type="ChEBI" id="CHEBI:15378"/>
        <dbReference type="ChEBI" id="CHEBI:71500"/>
        <dbReference type="ChEBI" id="CHEBI:138171"/>
    </reaction>
</comment>
<reference evidence="6 7" key="1">
    <citation type="journal article" date="2006" name="Genome Res.">
        <title>Skewed genomic variability in strains of the toxigenic bacterial pathogen, Clostridium perfringens.</title>
        <authorList>
            <person name="Myers G.S."/>
            <person name="Rasko D.A."/>
            <person name="Cheung J.K."/>
            <person name="Ravel J."/>
            <person name="Seshadri R."/>
            <person name="Deboy R.T."/>
            <person name="Ren Q."/>
            <person name="Varga J."/>
            <person name="Awad M.M."/>
            <person name="Brinkac L.M."/>
            <person name="Daugherty S.C."/>
            <person name="Haft D.H."/>
            <person name="Dodson R.J."/>
            <person name="Madupu R."/>
            <person name="Nelson W.C."/>
            <person name="Rosovitz M.J."/>
            <person name="Sullivan S.A."/>
            <person name="Khouri H."/>
            <person name="Dimitrov G.I."/>
            <person name="Watkins K.L."/>
            <person name="Mulligan S."/>
            <person name="Benton J."/>
            <person name="Radune D."/>
            <person name="Fisher D.J."/>
            <person name="Atkins H.S."/>
            <person name="Hiscox T."/>
            <person name="Jost B.H."/>
            <person name="Billington S.J."/>
            <person name="Songer J.G."/>
            <person name="McClane B.A."/>
            <person name="Titball R.W."/>
            <person name="Rood J.I."/>
            <person name="Melville S.B."/>
            <person name="Paulsen I.T."/>
        </authorList>
    </citation>
    <scope>NUCLEOTIDE SEQUENCE [LARGE SCALE GENOMIC DNA]</scope>
    <source>
        <strain evidence="7">ATCC 13124 / DSM 756 / JCM 1290 / NCIMB 6125 / NCTC 8237 / S 107 / Type A</strain>
    </source>
</reference>
<dbReference type="PANTHER" id="PTHR47618">
    <property type="entry name" value="BIFUNCTIONAL OLIGORIBONUCLEASE AND PAP PHOSPHATASE NRNA"/>
    <property type="match status" value="1"/>
</dbReference>
<dbReference type="PANTHER" id="PTHR47618:SF2">
    <property type="entry name" value="CYCLIC-DI-AMP PHOSPHODIESTERASE GDPP"/>
    <property type="match status" value="1"/>
</dbReference>
<dbReference type="Gene3D" id="3.90.1640.10">
    <property type="entry name" value="inorganic pyrophosphatase (n-terminal core)"/>
    <property type="match status" value="1"/>
</dbReference>
<dbReference type="GO" id="GO:0016787">
    <property type="term" value="F:hydrolase activity"/>
    <property type="evidence" value="ECO:0007669"/>
    <property type="project" value="UniProtKB-UniRule"/>
</dbReference>
<dbReference type="Gene3D" id="3.30.450.20">
    <property type="entry name" value="PAS domain"/>
    <property type="match status" value="1"/>
</dbReference>